<dbReference type="RefSeq" id="WP_192027481.1">
    <property type="nucleotide sequence ID" value="NZ_JACYTR010000001.1"/>
</dbReference>
<organism evidence="3 4">
    <name type="scientific">Pseudomarimonas arenosa</name>
    <dbReference type="NCBI Taxonomy" id="2774145"/>
    <lineage>
        <taxon>Bacteria</taxon>
        <taxon>Pseudomonadati</taxon>
        <taxon>Pseudomonadota</taxon>
        <taxon>Gammaproteobacteria</taxon>
        <taxon>Lysobacterales</taxon>
        <taxon>Lysobacteraceae</taxon>
        <taxon>Pseudomarimonas</taxon>
    </lineage>
</organism>
<dbReference type="GO" id="GO:0009307">
    <property type="term" value="P:DNA restriction-modification system"/>
    <property type="evidence" value="ECO:0007669"/>
    <property type="project" value="InterPro"/>
</dbReference>
<accession>A0AAW3ZH93</accession>
<keyword evidence="3" id="KW-0255">Endonuclease</keyword>
<proteinExistence type="predicted"/>
<dbReference type="AlphaFoldDB" id="A0AAW3ZH93"/>
<dbReference type="EMBL" id="JACYTR010000001">
    <property type="protein sequence ID" value="MBD8524129.1"/>
    <property type="molecule type" value="Genomic_DNA"/>
</dbReference>
<dbReference type="InterPro" id="IPR011335">
    <property type="entry name" value="Restrct_endonuc-II-like"/>
</dbReference>
<comment type="caution">
    <text evidence="3">The sequence shown here is derived from an EMBL/GenBank/DDBJ whole genome shotgun (WGS) entry which is preliminary data.</text>
</comment>
<dbReference type="GO" id="GO:0015666">
    <property type="term" value="F:restriction endodeoxyribonuclease activity"/>
    <property type="evidence" value="ECO:0007669"/>
    <property type="project" value="TreeGrafter"/>
</dbReference>
<dbReference type="GO" id="GO:0003677">
    <property type="term" value="F:DNA binding"/>
    <property type="evidence" value="ECO:0007669"/>
    <property type="project" value="InterPro"/>
</dbReference>
<dbReference type="SUPFAM" id="SSF52980">
    <property type="entry name" value="Restriction endonuclease-like"/>
    <property type="match status" value="1"/>
</dbReference>
<keyword evidence="1" id="KW-0812">Transmembrane</keyword>
<sequence>MTRRWKPRRGASARRSGVPVALAMTLALPLAVVWIKRASLPDGALWFVALAVGALGLVCAVVWVRRRNAHARRAALWMKRQQTLESLRALDWKAFEELVAVAFRKQGWTADVVGGGGADGGVDIELRRGPRKRLVQCKHWRGRVGIKPVREMVGLIQHHHAERGLLVATGGFTSECWHFVQGKQIDLIDGKRLLGLLGRAGAAGEKTEQEDRRAA</sequence>
<keyword evidence="3" id="KW-0540">Nuclease</keyword>
<dbReference type="PANTHER" id="PTHR30015:SF7">
    <property type="entry name" value="TYPE IV METHYL-DIRECTED RESTRICTION ENZYME ECOKMRR"/>
    <property type="match status" value="1"/>
</dbReference>
<keyword evidence="1" id="KW-1133">Transmembrane helix</keyword>
<evidence type="ECO:0000313" key="4">
    <source>
        <dbReference type="Proteomes" id="UP000613768"/>
    </source>
</evidence>
<evidence type="ECO:0000259" key="2">
    <source>
        <dbReference type="Pfam" id="PF04471"/>
    </source>
</evidence>
<feature type="transmembrane region" description="Helical" evidence="1">
    <location>
        <begin position="20"/>
        <end position="38"/>
    </location>
</feature>
<dbReference type="Pfam" id="PF04471">
    <property type="entry name" value="Mrr_cat"/>
    <property type="match status" value="1"/>
</dbReference>
<evidence type="ECO:0000256" key="1">
    <source>
        <dbReference type="SAM" id="Phobius"/>
    </source>
</evidence>
<dbReference type="Proteomes" id="UP000613768">
    <property type="component" value="Unassembled WGS sequence"/>
</dbReference>
<evidence type="ECO:0000313" key="3">
    <source>
        <dbReference type="EMBL" id="MBD8524129.1"/>
    </source>
</evidence>
<keyword evidence="3" id="KW-0378">Hydrolase</keyword>
<keyword evidence="4" id="KW-1185">Reference proteome</keyword>
<feature type="transmembrane region" description="Helical" evidence="1">
    <location>
        <begin position="44"/>
        <end position="64"/>
    </location>
</feature>
<dbReference type="PANTHER" id="PTHR30015">
    <property type="entry name" value="MRR RESTRICTION SYSTEM PROTEIN"/>
    <property type="match status" value="1"/>
</dbReference>
<protein>
    <submittedName>
        <fullName evidence="3">Restriction endonuclease</fullName>
    </submittedName>
</protein>
<feature type="domain" description="Restriction endonuclease type IV Mrr" evidence="2">
    <location>
        <begin position="87"/>
        <end position="196"/>
    </location>
</feature>
<reference evidence="3 4" key="1">
    <citation type="submission" date="2020-09" db="EMBL/GenBank/DDBJ databases">
        <title>Pseudoxanthomonas sp. CAU 1598 isolated from sand of Yaerae Beach.</title>
        <authorList>
            <person name="Kim W."/>
        </authorList>
    </citation>
    <scope>NUCLEOTIDE SEQUENCE [LARGE SCALE GENOMIC DNA]</scope>
    <source>
        <strain evidence="3 4">CAU 1598</strain>
    </source>
</reference>
<dbReference type="InterPro" id="IPR011856">
    <property type="entry name" value="tRNA_endonuc-like_dom_sf"/>
</dbReference>
<dbReference type="InterPro" id="IPR007560">
    <property type="entry name" value="Restrct_endonuc_IV_Mrr"/>
</dbReference>
<gene>
    <name evidence="3" type="ORF">IFO71_00085</name>
</gene>
<dbReference type="Gene3D" id="3.40.1350.10">
    <property type="match status" value="1"/>
</dbReference>
<keyword evidence="1" id="KW-0472">Membrane</keyword>
<dbReference type="InterPro" id="IPR052906">
    <property type="entry name" value="Type_IV_Methyl-Rstrct_Enzyme"/>
</dbReference>
<name>A0AAW3ZH93_9GAMM</name>